<dbReference type="EMBL" id="BEYU01000008">
    <property type="protein sequence ID" value="GBG24781.1"/>
    <property type="molecule type" value="Genomic_DNA"/>
</dbReference>
<sequence length="1154" mass="127630">MLGSPTRDAASLAEQQALAKFQAMDKDHDQKLSFDEWRALEASRGGMYDGPRFEGEARVPLDEELQKLERRIRHKNKCCALMAYICFLMIYVGINLCYPRTNRGELVAESREWIERQQWGEGHSIEDISSAADFWAWFDEVIVARFWNGEGTVLAFNKIVSGVTLAQRRKNFTVDCEATEAKFFADCPRWPQMNAFLSSDVDTEMSSMLQGPTPLVQGSRTNFIFEPLPVVQMTTSGARQYVNRSRILERTSDLRAGDWLNASTAETIVLLSLYNPNTHLYSSIQIRFLLQQTGGMQHDVIVWAGVFDTLSESVRLAGGMPWQFRVTLEILFVLAVTVKVMREAIEVFLCVKAALYRRKITKRGQHGGGGHLLTSVWEGMTDYATSFWNLVDVFGLTLAVLVIMLQVRVYVLRNEVVTYIASLDAASGELPDQVLLAAYLLKVANLDSLFDICNTMCLLVAFFRLFRCISFHGRLGIVSRTISRAWTTLYHFGTILFLVVCGYVVVGWIMFANKSEYFRTPISAFGSVVVLMTVGVDYSEFLDLVNTDQLTWWAFLPISMYYFGFMFIAAILLLNVLLGIVLGAYEEVQRGADDKMLDDTISADMHATWFQMKKALGCVKGKPHSSKVDPMCAFLTPDDAERVRPSLEATYNELITVHEVLSLPREGNVVPFRKLEVAPLVATFNYADLSQLFTDPVAMYLWALYGPGAPLGEPDVKPRDTSKEDAAALERARIEQVTVNQRRLESQIADLHAKLNLVLAALADDAAPATGIDAEMTKSAPKLLGTSKASPQNATHVALTSPRPGAMSKTMPNLTMPPQLSLSLQRNDHAVSPRLAEAKLAEPIAGRKTHAALQNGDMSETSSDVSSSEVSSTSSSTSSSGGGSRSSSSLRHNVGASKSLPNGSPHGLGTSPHQPKGSSRSQGSAPSAGQHPGQGIVMPTVIAHTPRKADETAGYGAKSEVEAHAEKDADENEHAKPSARSTQEHEGTERLAVSSEGVDEHNERRAEIQVQTRTEGYLGSEDGSEQEALEAAFEQLMDDLLADTGKCPMKMVANACKAHKPEIPWQLAKSLRRELGIIQRPDEVWTDHGTRKQVIRVWKRATTAEEFDILERKRQEDLKKTNESSSLDHAIESGEATMDTFASDEAKRSKKKAR</sequence>
<feature type="region of interest" description="Disordered" evidence="6">
    <location>
        <begin position="784"/>
        <end position="819"/>
    </location>
</feature>
<dbReference type="Pfam" id="PF08016">
    <property type="entry name" value="PKD_channel"/>
    <property type="match status" value="1"/>
</dbReference>
<dbReference type="Pfam" id="PF20519">
    <property type="entry name" value="Polycystin_dom"/>
    <property type="match status" value="1"/>
</dbReference>
<comment type="caution">
    <text evidence="9">The sequence shown here is derived from an EMBL/GenBank/DDBJ whole genome shotgun (WGS) entry which is preliminary data.</text>
</comment>
<feature type="region of interest" description="Disordered" evidence="6">
    <location>
        <begin position="1113"/>
        <end position="1154"/>
    </location>
</feature>
<dbReference type="PROSITE" id="PS50222">
    <property type="entry name" value="EF_HAND_2"/>
    <property type="match status" value="1"/>
</dbReference>
<accession>A0A2R5G9N5</accession>
<keyword evidence="5 7" id="KW-0472">Membrane</keyword>
<evidence type="ECO:0000256" key="2">
    <source>
        <dbReference type="ARBA" id="ARBA00007200"/>
    </source>
</evidence>
<dbReference type="Proteomes" id="UP000241890">
    <property type="component" value="Unassembled WGS sequence"/>
</dbReference>
<feature type="transmembrane region" description="Helical" evidence="7">
    <location>
        <begin position="488"/>
        <end position="511"/>
    </location>
</feature>
<feature type="compositionally biased region" description="Polar residues" evidence="6">
    <location>
        <begin position="911"/>
        <end position="927"/>
    </location>
</feature>
<evidence type="ECO:0000313" key="10">
    <source>
        <dbReference type="Proteomes" id="UP000241890"/>
    </source>
</evidence>
<comment type="subcellular location">
    <subcellularLocation>
        <location evidence="1">Membrane</location>
        <topology evidence="1">Multi-pass membrane protein</topology>
    </subcellularLocation>
</comment>
<dbReference type="Gene3D" id="1.10.287.70">
    <property type="match status" value="1"/>
</dbReference>
<evidence type="ECO:0000256" key="3">
    <source>
        <dbReference type="ARBA" id="ARBA00022692"/>
    </source>
</evidence>
<feature type="region of interest" description="Disordered" evidence="6">
    <location>
        <begin position="841"/>
        <end position="935"/>
    </location>
</feature>
<feature type="compositionally biased region" description="Basic and acidic residues" evidence="6">
    <location>
        <begin position="998"/>
        <end position="1007"/>
    </location>
</feature>
<reference evidence="9 10" key="1">
    <citation type="submission" date="2017-12" db="EMBL/GenBank/DDBJ databases">
        <title>Sequencing, de novo assembly and annotation of complete genome of a new Thraustochytrid species, strain FCC1311.</title>
        <authorList>
            <person name="Sedici K."/>
            <person name="Godart F."/>
            <person name="Aiese Cigliano R."/>
            <person name="Sanseverino W."/>
            <person name="Barakat M."/>
            <person name="Ortet P."/>
            <person name="Marechal E."/>
            <person name="Cagnac O."/>
            <person name="Amato A."/>
        </authorList>
    </citation>
    <scope>NUCLEOTIDE SEQUENCE [LARGE SCALE GENOMIC DNA]</scope>
</reference>
<feature type="domain" description="EF-hand" evidence="8">
    <location>
        <begin position="12"/>
        <end position="47"/>
    </location>
</feature>
<gene>
    <name evidence="9" type="ORF">FCC1311_009992</name>
</gene>
<evidence type="ECO:0000256" key="6">
    <source>
        <dbReference type="SAM" id="MobiDB-lite"/>
    </source>
</evidence>
<feature type="compositionally biased region" description="Basic and acidic residues" evidence="6">
    <location>
        <begin position="959"/>
        <end position="989"/>
    </location>
</feature>
<feature type="transmembrane region" description="Helical" evidence="7">
    <location>
        <begin position="517"/>
        <end position="539"/>
    </location>
</feature>
<evidence type="ECO:0000256" key="4">
    <source>
        <dbReference type="ARBA" id="ARBA00022989"/>
    </source>
</evidence>
<evidence type="ECO:0000256" key="7">
    <source>
        <dbReference type="SAM" id="Phobius"/>
    </source>
</evidence>
<dbReference type="PANTHER" id="PTHR10877:SF183">
    <property type="entry name" value="AT14535P-RELATED"/>
    <property type="match status" value="1"/>
</dbReference>
<evidence type="ECO:0000313" key="9">
    <source>
        <dbReference type="EMBL" id="GBG24781.1"/>
    </source>
</evidence>
<dbReference type="InParanoid" id="A0A2R5G9N5"/>
<dbReference type="InterPro" id="IPR002048">
    <property type="entry name" value="EF_hand_dom"/>
</dbReference>
<dbReference type="GO" id="GO:0016020">
    <property type="term" value="C:membrane"/>
    <property type="evidence" value="ECO:0007669"/>
    <property type="project" value="UniProtKB-SubCell"/>
</dbReference>
<evidence type="ECO:0000259" key="8">
    <source>
        <dbReference type="PROSITE" id="PS50222"/>
    </source>
</evidence>
<feature type="transmembrane region" description="Helical" evidence="7">
    <location>
        <begin position="560"/>
        <end position="585"/>
    </location>
</feature>
<feature type="compositionally biased region" description="Basic and acidic residues" evidence="6">
    <location>
        <begin position="1113"/>
        <end position="1122"/>
    </location>
</feature>
<feature type="compositionally biased region" description="Polar residues" evidence="6">
    <location>
        <begin position="810"/>
        <end position="819"/>
    </location>
</feature>
<proteinExistence type="inferred from homology"/>
<feature type="transmembrane region" description="Helical" evidence="7">
    <location>
        <begin position="78"/>
        <end position="96"/>
    </location>
</feature>
<dbReference type="InterPro" id="IPR046791">
    <property type="entry name" value="Polycystin_dom"/>
</dbReference>
<dbReference type="GO" id="GO:0005509">
    <property type="term" value="F:calcium ion binding"/>
    <property type="evidence" value="ECO:0007669"/>
    <property type="project" value="InterPro"/>
</dbReference>
<name>A0A2R5G9N5_9STRA</name>
<organism evidence="9 10">
    <name type="scientific">Hondaea fermentalgiana</name>
    <dbReference type="NCBI Taxonomy" id="2315210"/>
    <lineage>
        <taxon>Eukaryota</taxon>
        <taxon>Sar</taxon>
        <taxon>Stramenopiles</taxon>
        <taxon>Bigyra</taxon>
        <taxon>Labyrinthulomycetes</taxon>
        <taxon>Thraustochytrida</taxon>
        <taxon>Thraustochytriidae</taxon>
        <taxon>Hondaea</taxon>
    </lineage>
</organism>
<comment type="similarity">
    <text evidence="2">Belongs to the polycystin family.</text>
</comment>
<dbReference type="InterPro" id="IPR013122">
    <property type="entry name" value="PKD1_2_channel"/>
</dbReference>
<keyword evidence="4 7" id="KW-1133">Transmembrane helix</keyword>
<evidence type="ECO:0000256" key="1">
    <source>
        <dbReference type="ARBA" id="ARBA00004141"/>
    </source>
</evidence>
<evidence type="ECO:0000256" key="5">
    <source>
        <dbReference type="ARBA" id="ARBA00023136"/>
    </source>
</evidence>
<keyword evidence="10" id="KW-1185">Reference proteome</keyword>
<dbReference type="InterPro" id="IPR051223">
    <property type="entry name" value="Polycystin"/>
</dbReference>
<dbReference type="PROSITE" id="PS00018">
    <property type="entry name" value="EF_HAND_1"/>
    <property type="match status" value="1"/>
</dbReference>
<dbReference type="InterPro" id="IPR018247">
    <property type="entry name" value="EF_Hand_1_Ca_BS"/>
</dbReference>
<feature type="compositionally biased region" description="Low complexity" evidence="6">
    <location>
        <begin position="859"/>
        <end position="889"/>
    </location>
</feature>
<dbReference type="PANTHER" id="PTHR10877">
    <property type="entry name" value="POLYCYSTIN FAMILY MEMBER"/>
    <property type="match status" value="1"/>
</dbReference>
<feature type="transmembrane region" description="Helical" evidence="7">
    <location>
        <begin position="387"/>
        <end position="407"/>
    </location>
</feature>
<dbReference type="AlphaFoldDB" id="A0A2R5G9N5"/>
<protein>
    <submittedName>
        <fullName evidence="9">Polycystin-2</fullName>
    </submittedName>
</protein>
<feature type="region of interest" description="Disordered" evidence="6">
    <location>
        <begin position="947"/>
        <end position="1024"/>
    </location>
</feature>
<keyword evidence="3 7" id="KW-0812">Transmembrane</keyword>